<dbReference type="OrthoDB" id="4658601at2"/>
<dbReference type="EMBL" id="FXZA01000038">
    <property type="protein sequence ID" value="SMX99076.1"/>
    <property type="molecule type" value="Genomic_DNA"/>
</dbReference>
<accession>A0A2H1KH69</accession>
<dbReference type="AlphaFoldDB" id="A0A2H1KH69"/>
<proteinExistence type="predicted"/>
<gene>
    <name evidence="7" type="ORF">BLIN101_03348</name>
</gene>
<sequence>MLRSKNKTTGAATEPTFAEINEKQTPYAGSIDGVPVETAPHVLVSGPTGRGKTTRILSMGAVQWVGPRVIVSSKTDLLKWIVKKGIAGRGPLFVMDLAGELDPSFNWLQGVDYQMVTSDPTSLIANDDDALAMASLLMKVGSLGASDGGDSGSGDDAFWQTQAAQPLAALLLAGKASGKGIAWTVRAASKTVKDDENDDSPSWANAYELVEKNSFHAESLNAVVDMEAKLRDSVIATMKAGLAPWLLTNVRGQRGSVPFAPSMLEGPSEPTLAIIAPSDGVAAGAAVGAIETVIRHWRRGVEHGLPRVLLSIDEAVNTAAIPKLPTYITEGRGLGVACVIAVQSTNQMELRWGSVGAKVLREVFPAFLILDGAPEFEALELAEKWSGEHDVWRETINADQTRTMTAEKAPRRTVSEMLPGSVEEGRLLLYGKEGKLVQLPGIWNLPDAA</sequence>
<dbReference type="SUPFAM" id="SSF52540">
    <property type="entry name" value="P-loop containing nucleoside triphosphate hydrolases"/>
    <property type="match status" value="1"/>
</dbReference>
<dbReference type="Gene3D" id="3.40.50.300">
    <property type="entry name" value="P-loop containing nucleotide triphosphate hydrolases"/>
    <property type="match status" value="1"/>
</dbReference>
<reference evidence="7 8" key="1">
    <citation type="submission" date="2017-03" db="EMBL/GenBank/DDBJ databases">
        <authorList>
            <person name="Afonso C.L."/>
            <person name="Miller P.J."/>
            <person name="Scott M.A."/>
            <person name="Spackman E."/>
            <person name="Goraichik I."/>
            <person name="Dimitrov K.M."/>
            <person name="Suarez D.L."/>
            <person name="Swayne D.E."/>
        </authorList>
    </citation>
    <scope>NUCLEOTIDE SEQUENCE [LARGE SCALE GENOMIC DNA]</scope>
    <source>
        <strain evidence="7 8">Mu101</strain>
    </source>
</reference>
<dbReference type="PANTHER" id="PTHR37937">
    <property type="entry name" value="CONJUGATIVE TRANSFER: DNA TRANSPORT"/>
    <property type="match status" value="1"/>
</dbReference>
<evidence type="ECO:0000313" key="7">
    <source>
        <dbReference type="EMBL" id="SMX99076.1"/>
    </source>
</evidence>
<evidence type="ECO:0000256" key="4">
    <source>
        <dbReference type="ARBA" id="ARBA00022989"/>
    </source>
</evidence>
<dbReference type="InterPro" id="IPR027417">
    <property type="entry name" value="P-loop_NTPase"/>
</dbReference>
<keyword evidence="2" id="KW-1003">Cell membrane</keyword>
<evidence type="ECO:0000259" key="6">
    <source>
        <dbReference type="Pfam" id="PF12696"/>
    </source>
</evidence>
<evidence type="ECO:0000256" key="5">
    <source>
        <dbReference type="ARBA" id="ARBA00023136"/>
    </source>
</evidence>
<evidence type="ECO:0000256" key="3">
    <source>
        <dbReference type="ARBA" id="ARBA00022692"/>
    </source>
</evidence>
<name>A0A2H1KH69_BRELN</name>
<protein>
    <submittedName>
        <fullName evidence="7">TraM recognition site of TraD and TraG</fullName>
    </submittedName>
</protein>
<evidence type="ECO:0000256" key="1">
    <source>
        <dbReference type="ARBA" id="ARBA00004651"/>
    </source>
</evidence>
<dbReference type="InterPro" id="IPR051539">
    <property type="entry name" value="T4SS-coupling_protein"/>
</dbReference>
<dbReference type="Proteomes" id="UP000234498">
    <property type="component" value="Unassembled WGS sequence"/>
</dbReference>
<dbReference type="PANTHER" id="PTHR37937:SF1">
    <property type="entry name" value="CONJUGATIVE TRANSFER: DNA TRANSPORT"/>
    <property type="match status" value="1"/>
</dbReference>
<keyword evidence="3" id="KW-0812">Transmembrane</keyword>
<keyword evidence="4" id="KW-1133">Transmembrane helix</keyword>
<dbReference type="GO" id="GO:0005886">
    <property type="term" value="C:plasma membrane"/>
    <property type="evidence" value="ECO:0007669"/>
    <property type="project" value="UniProtKB-SubCell"/>
</dbReference>
<dbReference type="RefSeq" id="WP_101596798.1">
    <property type="nucleotide sequence ID" value="NZ_FXZA01000038.1"/>
</dbReference>
<dbReference type="CDD" id="cd01127">
    <property type="entry name" value="TrwB_TraG_TraD_VirD4"/>
    <property type="match status" value="1"/>
</dbReference>
<organism evidence="7 8">
    <name type="scientific">Brevibacterium linens</name>
    <dbReference type="NCBI Taxonomy" id="1703"/>
    <lineage>
        <taxon>Bacteria</taxon>
        <taxon>Bacillati</taxon>
        <taxon>Actinomycetota</taxon>
        <taxon>Actinomycetes</taxon>
        <taxon>Micrococcales</taxon>
        <taxon>Brevibacteriaceae</taxon>
        <taxon>Brevibacterium</taxon>
    </lineage>
</organism>
<feature type="domain" description="TraD/TraG TraM recognition site" evidence="6">
    <location>
        <begin position="307"/>
        <end position="406"/>
    </location>
</feature>
<comment type="subcellular location">
    <subcellularLocation>
        <location evidence="1">Cell membrane</location>
        <topology evidence="1">Multi-pass membrane protein</topology>
    </subcellularLocation>
</comment>
<dbReference type="InterPro" id="IPR032689">
    <property type="entry name" value="TraG-D_C"/>
</dbReference>
<evidence type="ECO:0000256" key="2">
    <source>
        <dbReference type="ARBA" id="ARBA00022475"/>
    </source>
</evidence>
<evidence type="ECO:0000313" key="8">
    <source>
        <dbReference type="Proteomes" id="UP000234498"/>
    </source>
</evidence>
<dbReference type="Pfam" id="PF12696">
    <property type="entry name" value="TraG-D_C"/>
    <property type="match status" value="1"/>
</dbReference>
<keyword evidence="5" id="KW-0472">Membrane</keyword>